<dbReference type="EMBL" id="PKSM01000107">
    <property type="protein sequence ID" value="POW11934.1"/>
    <property type="molecule type" value="Genomic_DNA"/>
</dbReference>
<dbReference type="Proteomes" id="UP000238274">
    <property type="component" value="Unassembled WGS sequence"/>
</dbReference>
<proteinExistence type="predicted"/>
<sequence>MDGKGQDIPAALEAQFAGAACMTEAVSSEGHSWKIRFDIHHELVTVLPGEASDLLSEYIDGNWRSPAYCLTEKLLRIQALRYRKDKDTFEF</sequence>
<name>A0A2S4VQV8_9BASI</name>
<reference evidence="1 2" key="1">
    <citation type="submission" date="2017-12" db="EMBL/GenBank/DDBJ databases">
        <title>Gene loss provides genomic basis for host adaptation in cereal stripe rust fungi.</title>
        <authorList>
            <person name="Xia C."/>
        </authorList>
    </citation>
    <scope>NUCLEOTIDE SEQUENCE [LARGE SCALE GENOMIC DNA]</scope>
    <source>
        <strain evidence="1 2">93TX-2</strain>
    </source>
</reference>
<evidence type="ECO:0000313" key="2">
    <source>
        <dbReference type="Proteomes" id="UP000238274"/>
    </source>
</evidence>
<dbReference type="VEuPathDB" id="FungiDB:PSTT_13648"/>
<dbReference type="VEuPathDB" id="FungiDB:PSHT_08269"/>
<comment type="caution">
    <text evidence="1">The sequence shown here is derived from an EMBL/GenBank/DDBJ whole genome shotgun (WGS) entry which is preliminary data.</text>
</comment>
<protein>
    <submittedName>
        <fullName evidence="1">Uncharacterized protein</fullName>
    </submittedName>
</protein>
<dbReference type="AlphaFoldDB" id="A0A2S4VQV8"/>
<gene>
    <name evidence="1" type="ORF">PSHT_08269</name>
</gene>
<reference evidence="2" key="3">
    <citation type="journal article" date="2018" name="Mol. Plant Microbe Interact.">
        <title>Genome sequence resources for the wheat stripe rust pathogen (Puccinia striiformis f. sp. tritici) and the barley stripe rust pathogen (Puccinia striiformis f. sp. hordei).</title>
        <authorList>
            <person name="Xia C."/>
            <person name="Wang M."/>
            <person name="Yin C."/>
            <person name="Cornejo O.E."/>
            <person name="Hulbert S.H."/>
            <person name="Chen X."/>
        </authorList>
    </citation>
    <scope>NUCLEOTIDE SEQUENCE [LARGE SCALE GENOMIC DNA]</scope>
    <source>
        <strain evidence="2">93TX-2</strain>
    </source>
</reference>
<keyword evidence="2" id="KW-1185">Reference proteome</keyword>
<organism evidence="1 2">
    <name type="scientific">Puccinia striiformis</name>
    <dbReference type="NCBI Taxonomy" id="27350"/>
    <lineage>
        <taxon>Eukaryota</taxon>
        <taxon>Fungi</taxon>
        <taxon>Dikarya</taxon>
        <taxon>Basidiomycota</taxon>
        <taxon>Pucciniomycotina</taxon>
        <taxon>Pucciniomycetes</taxon>
        <taxon>Pucciniales</taxon>
        <taxon>Pucciniaceae</taxon>
        <taxon>Puccinia</taxon>
    </lineage>
</organism>
<accession>A0A2S4VQV8</accession>
<evidence type="ECO:0000313" key="1">
    <source>
        <dbReference type="EMBL" id="POW11934.1"/>
    </source>
</evidence>
<reference evidence="2" key="2">
    <citation type="journal article" date="2018" name="BMC Genomics">
        <title>Genomic insights into host adaptation between the wheat stripe rust pathogen (Puccinia striiformis f. sp. tritici) and the barley stripe rust pathogen (Puccinia striiformis f. sp. hordei).</title>
        <authorList>
            <person name="Xia C."/>
            <person name="Wang M."/>
            <person name="Yin C."/>
            <person name="Cornejo O.E."/>
            <person name="Hulbert S.H."/>
            <person name="Chen X."/>
        </authorList>
    </citation>
    <scope>NUCLEOTIDE SEQUENCE [LARGE SCALE GENOMIC DNA]</scope>
    <source>
        <strain evidence="2">93TX-2</strain>
    </source>
</reference>